<name>A0A9W4XLB7_9PLEO</name>
<dbReference type="GO" id="GO:0060070">
    <property type="term" value="P:canonical Wnt signaling pathway"/>
    <property type="evidence" value="ECO:0007669"/>
    <property type="project" value="TreeGrafter"/>
</dbReference>
<dbReference type="InterPro" id="IPR050778">
    <property type="entry name" value="Cueball_EGF_LRP_Nidogen"/>
</dbReference>
<sequence length="314" mass="34440">MPGRTLSQRLYILDIAISTSNPPYQGRILTSDPSGSSLQTLIPNLHEMPDGITIDEEAGHIYWTNMGADFSTNCGSISRADLDGKNIRTIVPRGVTHTPKQIALAKEAQKLYWCDREGMKIMRCGVDGGDVEILLSTQGEEGRLDMEKWCVGIAVDERRGQIYWSQKGPAKGRKGRIFRAPIPDSSNGGSGNVIQREDIEVLFEGLPEPIDLELEEATQTLYWTDRGDPPEGNSVNRACVSEQAKESGYRKEILATRLHEAIGIALDAENHRVFAADLAGGLYEVDTNKGKASKRVLFPEIGDVTGIALANVPY</sequence>
<dbReference type="AlphaFoldDB" id="A0A9W4XLB7"/>
<dbReference type="SMART" id="SM00135">
    <property type="entry name" value="LY"/>
    <property type="match status" value="2"/>
</dbReference>
<reference evidence="1" key="1">
    <citation type="submission" date="2023-01" db="EMBL/GenBank/DDBJ databases">
        <authorList>
            <person name="Van Ghelder C."/>
            <person name="Rancurel C."/>
        </authorList>
    </citation>
    <scope>NUCLEOTIDE SEQUENCE</scope>
    <source>
        <strain evidence="1">CNCM I-4278</strain>
    </source>
</reference>
<dbReference type="EMBL" id="CAOQHR010000003">
    <property type="protein sequence ID" value="CAI6332735.1"/>
    <property type="molecule type" value="Genomic_DNA"/>
</dbReference>
<proteinExistence type="predicted"/>
<organism evidence="1 2">
    <name type="scientific">Periconia digitata</name>
    <dbReference type="NCBI Taxonomy" id="1303443"/>
    <lineage>
        <taxon>Eukaryota</taxon>
        <taxon>Fungi</taxon>
        <taxon>Dikarya</taxon>
        <taxon>Ascomycota</taxon>
        <taxon>Pezizomycotina</taxon>
        <taxon>Dothideomycetes</taxon>
        <taxon>Pleosporomycetidae</taxon>
        <taxon>Pleosporales</taxon>
        <taxon>Massarineae</taxon>
        <taxon>Periconiaceae</taxon>
        <taxon>Periconia</taxon>
    </lineage>
</organism>
<dbReference type="GO" id="GO:0005886">
    <property type="term" value="C:plasma membrane"/>
    <property type="evidence" value="ECO:0007669"/>
    <property type="project" value="TreeGrafter"/>
</dbReference>
<evidence type="ECO:0008006" key="3">
    <source>
        <dbReference type="Google" id="ProtNLM"/>
    </source>
</evidence>
<keyword evidence="2" id="KW-1185">Reference proteome</keyword>
<accession>A0A9W4XLB7</accession>
<dbReference type="Proteomes" id="UP001152607">
    <property type="component" value="Unassembled WGS sequence"/>
</dbReference>
<dbReference type="Gene3D" id="2.120.10.30">
    <property type="entry name" value="TolB, C-terminal domain"/>
    <property type="match status" value="2"/>
</dbReference>
<gene>
    <name evidence="1" type="ORF">PDIGIT_LOCUS5765</name>
</gene>
<dbReference type="SUPFAM" id="SSF63829">
    <property type="entry name" value="Calcium-dependent phosphotriesterase"/>
    <property type="match status" value="1"/>
</dbReference>
<dbReference type="InterPro" id="IPR000033">
    <property type="entry name" value="LDLR_classB_rpt"/>
</dbReference>
<evidence type="ECO:0000313" key="2">
    <source>
        <dbReference type="Proteomes" id="UP001152607"/>
    </source>
</evidence>
<comment type="caution">
    <text evidence="1">The sequence shown here is derived from an EMBL/GenBank/DDBJ whole genome shotgun (WGS) entry which is preliminary data.</text>
</comment>
<dbReference type="InterPro" id="IPR011042">
    <property type="entry name" value="6-blade_b-propeller_TolB-like"/>
</dbReference>
<dbReference type="OrthoDB" id="5958943at2759"/>
<evidence type="ECO:0000313" key="1">
    <source>
        <dbReference type="EMBL" id="CAI6332735.1"/>
    </source>
</evidence>
<protein>
    <recommendedName>
        <fullName evidence="3">YWTD domain-containing protein</fullName>
    </recommendedName>
</protein>
<dbReference type="PANTHER" id="PTHR46513">
    <property type="entry name" value="VITELLOGENIN RECEPTOR-LIKE PROTEIN-RELATED-RELATED"/>
    <property type="match status" value="1"/>
</dbReference>
<dbReference type="PANTHER" id="PTHR46513:SF13">
    <property type="entry name" value="EGF-LIKE DOMAIN-CONTAINING PROTEIN"/>
    <property type="match status" value="1"/>
</dbReference>